<dbReference type="AlphaFoldDB" id="A0A543AF52"/>
<dbReference type="Gene3D" id="3.40.630.30">
    <property type="match status" value="1"/>
</dbReference>
<keyword evidence="3" id="KW-1185">Reference proteome</keyword>
<dbReference type="InterPro" id="IPR000182">
    <property type="entry name" value="GNAT_dom"/>
</dbReference>
<gene>
    <name evidence="2" type="ORF">FB556_1672</name>
</gene>
<name>A0A543AF52_9MICC</name>
<dbReference type="GO" id="GO:0016747">
    <property type="term" value="F:acyltransferase activity, transferring groups other than amino-acyl groups"/>
    <property type="evidence" value="ECO:0007669"/>
    <property type="project" value="InterPro"/>
</dbReference>
<organism evidence="2 3">
    <name type="scientific">Enteractinococcus coprophilus</name>
    <dbReference type="NCBI Taxonomy" id="1027633"/>
    <lineage>
        <taxon>Bacteria</taxon>
        <taxon>Bacillati</taxon>
        <taxon>Actinomycetota</taxon>
        <taxon>Actinomycetes</taxon>
        <taxon>Micrococcales</taxon>
        <taxon>Micrococcaceae</taxon>
    </lineage>
</organism>
<reference evidence="2 3" key="1">
    <citation type="submission" date="2019-06" db="EMBL/GenBank/DDBJ databases">
        <title>Sequencing the genomes of 1000 actinobacteria strains.</title>
        <authorList>
            <person name="Klenk H.-P."/>
        </authorList>
    </citation>
    <scope>NUCLEOTIDE SEQUENCE [LARGE SCALE GENOMIC DNA]</scope>
    <source>
        <strain evidence="2 3">DSM 24083</strain>
    </source>
</reference>
<feature type="domain" description="N-acetyltransferase" evidence="1">
    <location>
        <begin position="1"/>
        <end position="150"/>
    </location>
</feature>
<evidence type="ECO:0000313" key="3">
    <source>
        <dbReference type="Proteomes" id="UP000319746"/>
    </source>
</evidence>
<dbReference type="RefSeq" id="WP_141866649.1">
    <property type="nucleotide sequence ID" value="NZ_BAABAN010000005.1"/>
</dbReference>
<dbReference type="SUPFAM" id="SSF55729">
    <property type="entry name" value="Acyl-CoA N-acyltransferases (Nat)"/>
    <property type="match status" value="1"/>
</dbReference>
<evidence type="ECO:0000259" key="1">
    <source>
        <dbReference type="PROSITE" id="PS51186"/>
    </source>
</evidence>
<dbReference type="InterPro" id="IPR016181">
    <property type="entry name" value="Acyl_CoA_acyltransferase"/>
</dbReference>
<accession>A0A543AF52</accession>
<evidence type="ECO:0000313" key="2">
    <source>
        <dbReference type="EMBL" id="TQL71203.1"/>
    </source>
</evidence>
<dbReference type="OrthoDB" id="3676098at2"/>
<proteinExistence type="predicted"/>
<comment type="caution">
    <text evidence="2">The sequence shown here is derived from an EMBL/GenBank/DDBJ whole genome shotgun (WGS) entry which is preliminary data.</text>
</comment>
<dbReference type="Proteomes" id="UP000319746">
    <property type="component" value="Unassembled WGS sequence"/>
</dbReference>
<protein>
    <recommendedName>
        <fullName evidence="1">N-acetyltransferase domain-containing protein</fullName>
    </recommendedName>
</protein>
<dbReference type="EMBL" id="VFOU01000003">
    <property type="protein sequence ID" value="TQL71203.1"/>
    <property type="molecule type" value="Genomic_DNA"/>
</dbReference>
<dbReference type="PROSITE" id="PS51186">
    <property type="entry name" value="GNAT"/>
    <property type="match status" value="1"/>
</dbReference>
<sequence length="288" mass="31317">MNIREWQDGDDLRLLEIFGDPGSAQHHHDRAMLGPSTQDPFGVGLVAVDDGVPVAAGAVRVQSIHPQRMWCFVETAPLQRQRGIATAVFQELADRVPEGTAFKTRSVTGDEGTERWLTQQGFGEIQHAQRIIVAAGSFDPADIEVQQLATGSVELSKLAAEYYNATHRWDPAALTITQAQQLLLAPATGAQQAFVTRENDNMVAFAIAYPGPLSNVVDLFVGYDTQHSDPSEHVKTLLAVTGEHRSLAVEIDNSTTVLNDVIEQAVNADTALIEHESTIWATDVSRDA</sequence>